<dbReference type="Proteomes" id="UP001153069">
    <property type="component" value="Unassembled WGS sequence"/>
</dbReference>
<reference evidence="3" key="1">
    <citation type="submission" date="2020-06" db="EMBL/GenBank/DDBJ databases">
        <authorList>
            <consortium name="Plant Systems Biology data submission"/>
        </authorList>
    </citation>
    <scope>NUCLEOTIDE SEQUENCE</scope>
    <source>
        <strain evidence="3">D6</strain>
    </source>
</reference>
<name>A0A9N8EZC3_9STRA</name>
<evidence type="ECO:0000256" key="2">
    <source>
        <dbReference type="SAM" id="Phobius"/>
    </source>
</evidence>
<keyword evidence="4" id="KW-1185">Reference proteome</keyword>
<evidence type="ECO:0000313" key="3">
    <source>
        <dbReference type="EMBL" id="CAB9528714.1"/>
    </source>
</evidence>
<protein>
    <recommendedName>
        <fullName evidence="5">L domain-like protein</fullName>
    </recommendedName>
</protein>
<evidence type="ECO:0000256" key="1">
    <source>
        <dbReference type="ARBA" id="ARBA00022737"/>
    </source>
</evidence>
<feature type="transmembrane region" description="Helical" evidence="2">
    <location>
        <begin position="140"/>
        <end position="166"/>
    </location>
</feature>
<dbReference type="InterPro" id="IPR032675">
    <property type="entry name" value="LRR_dom_sf"/>
</dbReference>
<keyword evidence="2" id="KW-1133">Transmembrane helix</keyword>
<comment type="caution">
    <text evidence="3">The sequence shown here is derived from an EMBL/GenBank/DDBJ whole genome shotgun (WGS) entry which is preliminary data.</text>
</comment>
<dbReference type="PANTHER" id="PTHR48065">
    <property type="entry name" value="OS10G0469600 PROTEIN"/>
    <property type="match status" value="1"/>
</dbReference>
<organism evidence="3 4">
    <name type="scientific">Seminavis robusta</name>
    <dbReference type="NCBI Taxonomy" id="568900"/>
    <lineage>
        <taxon>Eukaryota</taxon>
        <taxon>Sar</taxon>
        <taxon>Stramenopiles</taxon>
        <taxon>Ochrophyta</taxon>
        <taxon>Bacillariophyta</taxon>
        <taxon>Bacillariophyceae</taxon>
        <taxon>Bacillariophycidae</taxon>
        <taxon>Naviculales</taxon>
        <taxon>Naviculaceae</taxon>
        <taxon>Seminavis</taxon>
    </lineage>
</organism>
<gene>
    <name evidence="3" type="ORF">SEMRO_2299_G322480.2</name>
</gene>
<keyword evidence="1" id="KW-0677">Repeat</keyword>
<dbReference type="Pfam" id="PF00560">
    <property type="entry name" value="LRR_1"/>
    <property type="match status" value="1"/>
</dbReference>
<evidence type="ECO:0008006" key="5">
    <source>
        <dbReference type="Google" id="ProtNLM"/>
    </source>
</evidence>
<dbReference type="AlphaFoldDB" id="A0A9N8EZC3"/>
<dbReference type="InterPro" id="IPR001611">
    <property type="entry name" value="Leu-rich_rpt"/>
</dbReference>
<dbReference type="SUPFAM" id="SSF52058">
    <property type="entry name" value="L domain-like"/>
    <property type="match status" value="1"/>
</dbReference>
<dbReference type="Gene3D" id="3.80.10.10">
    <property type="entry name" value="Ribonuclease Inhibitor"/>
    <property type="match status" value="3"/>
</dbReference>
<keyword evidence="2" id="KW-0812">Transmembrane</keyword>
<proteinExistence type="predicted"/>
<dbReference type="EMBL" id="CAICTM010002297">
    <property type="protein sequence ID" value="CAB9528714.1"/>
    <property type="molecule type" value="Genomic_DNA"/>
</dbReference>
<evidence type="ECO:0000313" key="4">
    <source>
        <dbReference type="Proteomes" id="UP001153069"/>
    </source>
</evidence>
<sequence length="669" mass="73202">MPENEAGVCLVRARSSDVEMIAMNSNEITELPDDTTTLPVANPQTPQESPRVEELVPQRTGNTLNSGTFAVDGLLIRQEDHDAEAPIPAMDDVVTQVMNAVVTREMGANDEYEDEVADLIDNPLPSSTGRRSRQSLRQKTVLALSLEMNLVSAVVLIFLLVFGVIVQRGSNDSTDNQSALSNANVSIPIPTITTAEAGVLGSQNQTNVLDDLPDSTLLAMERSRSPQSKAYQWLIKNMNNKSSTLQKLPKWRLIQRFALAIFYYSTRGEHWVHNNGWLDWEINECEWEQTQVKSQRVTLDPPCNDKGEIRALIFQWANKLEGTIPPEVGLLGKSLESVVLTRQLQLKGSLPTNEVGLLTRLTNLNLGVTGISGALPTELGLLRHLSKFSIVTNQFHGCLPTELGKLEYLQLFVVAEANLSAGYLPNEIYQFTKLEVLAVQASPKLNTETMLQGIAASRMPKLKLLSLQNGPVEAEQPIPSELGLLTTLTMLSLIDLKLHGTIPSEFGCLLQLTSLALPGNSIVGNLPRVFSKITSLQRLDISSNRLVGTLPPDLFSTLTQLQYLLINDNDFVGLIPTEIGFMSSLKQLHLENTNLSGTIPSELLELKNLTSLVVTNTFLLGRVPDVLCGKLFQIQVKCFGQTPCLPTQVKGNTTGCQGTSLCGCDCAPC</sequence>
<dbReference type="FunFam" id="3.80.10.10:FF:000383">
    <property type="entry name" value="Leucine-rich repeat receptor protein kinase EMS1"/>
    <property type="match status" value="1"/>
</dbReference>
<dbReference type="Pfam" id="PF13855">
    <property type="entry name" value="LRR_8"/>
    <property type="match status" value="1"/>
</dbReference>
<dbReference type="OrthoDB" id="2190652at2759"/>
<dbReference type="PANTHER" id="PTHR48065:SF69">
    <property type="entry name" value="OS07G0466500 PROTEIN"/>
    <property type="match status" value="1"/>
</dbReference>
<keyword evidence="2" id="KW-0472">Membrane</keyword>
<accession>A0A9N8EZC3</accession>